<sequence>MEKTLLMRNLGDSSLKVVPLCLGGNVFGWTADEQASFKVLDAFVEGGGNFIDTADVYSRWVPGHKGGESETVLGKWLKRTGKRDQIVLATKVGKDMGPGGSGLSRKHIMRAVEESLKRLQTDYIDLYQSHDDDAEIDLAETLGTYDELLRQGKIRAIGASNYKSERLQLALEVSKQHGYPRYESLQPEYNLYDREGYEHDLETLCEREHLGVISYFSLAMGFLTGKYRPDQDLPTSARAQGVKQAYFNERGYRILAALDKVSAEYNATPAQVSLAWLIARPSITSPIASATSVEQLRDLMKALELKLDASAIKTLDEASAWR</sequence>
<accession>A0A8J3I712</accession>
<evidence type="ECO:0000313" key="4">
    <source>
        <dbReference type="Proteomes" id="UP000612362"/>
    </source>
</evidence>
<dbReference type="FunFam" id="3.20.20.100:FF:000004">
    <property type="entry name" value="Oxidoreductase, aldo/keto reductase"/>
    <property type="match status" value="1"/>
</dbReference>
<organism evidence="3 4">
    <name type="scientific">Ktedonospora formicarum</name>
    <dbReference type="NCBI Taxonomy" id="2778364"/>
    <lineage>
        <taxon>Bacteria</taxon>
        <taxon>Bacillati</taxon>
        <taxon>Chloroflexota</taxon>
        <taxon>Ktedonobacteria</taxon>
        <taxon>Ktedonobacterales</taxon>
        <taxon>Ktedonobacteraceae</taxon>
        <taxon>Ktedonospora</taxon>
    </lineage>
</organism>
<gene>
    <name evidence="3" type="ORF">KSX_64410</name>
</gene>
<evidence type="ECO:0000259" key="2">
    <source>
        <dbReference type="Pfam" id="PF00248"/>
    </source>
</evidence>
<dbReference type="AlphaFoldDB" id="A0A8J3I712"/>
<dbReference type="GO" id="GO:0016491">
    <property type="term" value="F:oxidoreductase activity"/>
    <property type="evidence" value="ECO:0007669"/>
    <property type="project" value="UniProtKB-KW"/>
</dbReference>
<dbReference type="Gene3D" id="3.20.20.100">
    <property type="entry name" value="NADP-dependent oxidoreductase domain"/>
    <property type="match status" value="1"/>
</dbReference>
<name>A0A8J3I712_9CHLR</name>
<dbReference type="RefSeq" id="WP_220197476.1">
    <property type="nucleotide sequence ID" value="NZ_BNJF01000003.1"/>
</dbReference>
<dbReference type="InterPro" id="IPR050523">
    <property type="entry name" value="AKR_Detox_Biosynth"/>
</dbReference>
<evidence type="ECO:0000256" key="1">
    <source>
        <dbReference type="ARBA" id="ARBA00023002"/>
    </source>
</evidence>
<dbReference type="PRINTS" id="PR00069">
    <property type="entry name" value="ALDKETRDTASE"/>
</dbReference>
<proteinExistence type="predicted"/>
<dbReference type="PANTHER" id="PTHR43364">
    <property type="entry name" value="NADH-SPECIFIC METHYLGLYOXAL REDUCTASE-RELATED"/>
    <property type="match status" value="1"/>
</dbReference>
<dbReference type="PANTHER" id="PTHR43364:SF6">
    <property type="entry name" value="OXIDOREDUCTASE-RELATED"/>
    <property type="match status" value="1"/>
</dbReference>
<protein>
    <submittedName>
        <fullName evidence="3">Oxidoreductase</fullName>
    </submittedName>
</protein>
<dbReference type="Pfam" id="PF00248">
    <property type="entry name" value="Aldo_ket_red"/>
    <property type="match status" value="1"/>
</dbReference>
<keyword evidence="1" id="KW-0560">Oxidoreductase</keyword>
<dbReference type="GO" id="GO:0005829">
    <property type="term" value="C:cytosol"/>
    <property type="evidence" value="ECO:0007669"/>
    <property type="project" value="TreeGrafter"/>
</dbReference>
<dbReference type="SUPFAM" id="SSF51430">
    <property type="entry name" value="NAD(P)-linked oxidoreductase"/>
    <property type="match status" value="1"/>
</dbReference>
<dbReference type="CDD" id="cd19081">
    <property type="entry name" value="AKR_AKR9C1"/>
    <property type="match status" value="1"/>
</dbReference>
<dbReference type="InterPro" id="IPR020471">
    <property type="entry name" value="AKR"/>
</dbReference>
<keyword evidence="4" id="KW-1185">Reference proteome</keyword>
<dbReference type="InterPro" id="IPR036812">
    <property type="entry name" value="NAD(P)_OxRdtase_dom_sf"/>
</dbReference>
<comment type="caution">
    <text evidence="3">The sequence shown here is derived from an EMBL/GenBank/DDBJ whole genome shotgun (WGS) entry which is preliminary data.</text>
</comment>
<feature type="domain" description="NADP-dependent oxidoreductase" evidence="2">
    <location>
        <begin position="19"/>
        <end position="319"/>
    </location>
</feature>
<reference evidence="3" key="1">
    <citation type="submission" date="2020-10" db="EMBL/GenBank/DDBJ databases">
        <title>Taxonomic study of unclassified bacteria belonging to the class Ktedonobacteria.</title>
        <authorList>
            <person name="Yabe S."/>
            <person name="Wang C.M."/>
            <person name="Zheng Y."/>
            <person name="Sakai Y."/>
            <person name="Cavaletti L."/>
            <person name="Monciardini P."/>
            <person name="Donadio S."/>
        </authorList>
    </citation>
    <scope>NUCLEOTIDE SEQUENCE</scope>
    <source>
        <strain evidence="3">SOSP1-1</strain>
    </source>
</reference>
<dbReference type="EMBL" id="BNJF01000003">
    <property type="protein sequence ID" value="GHO48278.1"/>
    <property type="molecule type" value="Genomic_DNA"/>
</dbReference>
<evidence type="ECO:0000313" key="3">
    <source>
        <dbReference type="EMBL" id="GHO48278.1"/>
    </source>
</evidence>
<dbReference type="Proteomes" id="UP000612362">
    <property type="component" value="Unassembled WGS sequence"/>
</dbReference>
<dbReference type="InterPro" id="IPR023210">
    <property type="entry name" value="NADP_OxRdtase_dom"/>
</dbReference>